<dbReference type="Gene3D" id="3.40.50.2000">
    <property type="entry name" value="Glycogen Phosphorylase B"/>
    <property type="match status" value="2"/>
</dbReference>
<keyword evidence="3 8" id="KW-0150">Chloroplast</keyword>
<dbReference type="EMBL" id="BLLF01000949">
    <property type="protein sequence ID" value="GFH16119.1"/>
    <property type="molecule type" value="Genomic_DNA"/>
</dbReference>
<evidence type="ECO:0000259" key="9">
    <source>
        <dbReference type="Pfam" id="PF00534"/>
    </source>
</evidence>
<evidence type="ECO:0000256" key="5">
    <source>
        <dbReference type="ARBA" id="ARBA00022676"/>
    </source>
</evidence>
<gene>
    <name evidence="11" type="ORF">HaLaN_12479</name>
</gene>
<dbReference type="GO" id="GO:0004373">
    <property type="term" value="F:alpha-1,4-glucan glucosyltransferase (UDP-glucose donor) activity"/>
    <property type="evidence" value="ECO:0007669"/>
    <property type="project" value="InterPro"/>
</dbReference>
<evidence type="ECO:0000313" key="12">
    <source>
        <dbReference type="Proteomes" id="UP000485058"/>
    </source>
</evidence>
<keyword evidence="12" id="KW-1185">Reference proteome</keyword>
<evidence type="ECO:0000259" key="10">
    <source>
        <dbReference type="Pfam" id="PF08323"/>
    </source>
</evidence>
<dbReference type="GO" id="GO:0019252">
    <property type="term" value="P:starch biosynthetic process"/>
    <property type="evidence" value="ECO:0007669"/>
    <property type="project" value="UniProtKB-UniRule"/>
</dbReference>
<accession>A0A699ZA62</accession>
<keyword evidence="6" id="KW-0808">Transferase</keyword>
<keyword evidence="5 8" id="KW-0328">Glycosyltransferase</keyword>
<keyword evidence="8" id="KW-0035">Amyloplast</keyword>
<evidence type="ECO:0000256" key="8">
    <source>
        <dbReference type="RuleBase" id="RU361232"/>
    </source>
</evidence>
<evidence type="ECO:0000256" key="2">
    <source>
        <dbReference type="ARBA" id="ARBA00010281"/>
    </source>
</evidence>
<feature type="domain" description="Glycosyl transferase family 1" evidence="9">
    <location>
        <begin position="245"/>
        <end position="375"/>
    </location>
</feature>
<organism evidence="11 12">
    <name type="scientific">Haematococcus lacustris</name>
    <name type="common">Green alga</name>
    <name type="synonym">Haematococcus pluvialis</name>
    <dbReference type="NCBI Taxonomy" id="44745"/>
    <lineage>
        <taxon>Eukaryota</taxon>
        <taxon>Viridiplantae</taxon>
        <taxon>Chlorophyta</taxon>
        <taxon>core chlorophytes</taxon>
        <taxon>Chlorophyceae</taxon>
        <taxon>CS clade</taxon>
        <taxon>Chlamydomonadales</taxon>
        <taxon>Haematococcaceae</taxon>
        <taxon>Haematococcus</taxon>
    </lineage>
</organism>
<evidence type="ECO:0000256" key="7">
    <source>
        <dbReference type="ARBA" id="ARBA00022922"/>
    </source>
</evidence>
<feature type="non-terminal residue" evidence="11">
    <location>
        <position position="460"/>
    </location>
</feature>
<dbReference type="AlphaFoldDB" id="A0A699ZA62"/>
<dbReference type="Pfam" id="PF00534">
    <property type="entry name" value="Glycos_transf_1"/>
    <property type="match status" value="1"/>
</dbReference>
<proteinExistence type="inferred from homology"/>
<dbReference type="CDD" id="cd03791">
    <property type="entry name" value="GT5_Glycogen_synthase_DULL1-like"/>
    <property type="match status" value="1"/>
</dbReference>
<reference evidence="11 12" key="1">
    <citation type="submission" date="2020-02" db="EMBL/GenBank/DDBJ databases">
        <title>Draft genome sequence of Haematococcus lacustris strain NIES-144.</title>
        <authorList>
            <person name="Morimoto D."/>
            <person name="Nakagawa S."/>
            <person name="Yoshida T."/>
            <person name="Sawayama S."/>
        </authorList>
    </citation>
    <scope>NUCLEOTIDE SEQUENCE [LARGE SCALE GENOMIC DNA]</scope>
    <source>
        <strain evidence="11 12">NIES-144</strain>
    </source>
</reference>
<dbReference type="PANTHER" id="PTHR45825">
    <property type="entry name" value="GRANULE-BOUND STARCH SYNTHASE 1, CHLOROPLASTIC/AMYLOPLASTIC"/>
    <property type="match status" value="1"/>
</dbReference>
<dbReference type="UniPathway" id="UPA00152"/>
<evidence type="ECO:0000256" key="3">
    <source>
        <dbReference type="ARBA" id="ARBA00022528"/>
    </source>
</evidence>
<protein>
    <recommendedName>
        <fullName evidence="8">Starch synthase, chloroplastic/amyloplastic</fullName>
        <ecNumber evidence="8">2.4.1.-</ecNumber>
    </recommendedName>
</protein>
<dbReference type="Proteomes" id="UP000485058">
    <property type="component" value="Unassembled WGS sequence"/>
</dbReference>
<evidence type="ECO:0000256" key="4">
    <source>
        <dbReference type="ARBA" id="ARBA00022640"/>
    </source>
</evidence>
<dbReference type="InterPro" id="IPR013534">
    <property type="entry name" value="Starch_synth_cat_dom"/>
</dbReference>
<dbReference type="Pfam" id="PF08323">
    <property type="entry name" value="Glyco_transf_5"/>
    <property type="match status" value="1"/>
</dbReference>
<name>A0A699ZA62_HAELA</name>
<comment type="similarity">
    <text evidence="2 8">Belongs to the glycosyltransferase 1 family. Bacterial/plant glycogen synthase subfamily.</text>
</comment>
<dbReference type="NCBIfam" id="TIGR02095">
    <property type="entry name" value="glgA"/>
    <property type="match status" value="1"/>
</dbReference>
<dbReference type="PANTHER" id="PTHR45825:SF3">
    <property type="entry name" value="GRANULE-BOUND STARCH SYNTHASE 1, CHLOROPLASTIC_AMYLOPLASTIC"/>
    <property type="match status" value="1"/>
</dbReference>
<keyword evidence="7 8" id="KW-0750">Starch biosynthesis</keyword>
<dbReference type="SUPFAM" id="SSF53756">
    <property type="entry name" value="UDP-Glycosyltransferase/glycogen phosphorylase"/>
    <property type="match status" value="1"/>
</dbReference>
<comment type="subcellular location">
    <subcellularLocation>
        <location evidence="8">Plastid</location>
        <location evidence="8">Chloroplast</location>
    </subcellularLocation>
    <subcellularLocation>
        <location evidence="8">Plastid</location>
        <location evidence="8">Amyloplast</location>
    </subcellularLocation>
</comment>
<evidence type="ECO:0000256" key="6">
    <source>
        <dbReference type="ARBA" id="ARBA00022679"/>
    </source>
</evidence>
<comment type="pathway">
    <text evidence="1 8">Glycan biosynthesis; starch biosynthesis.</text>
</comment>
<dbReference type="EC" id="2.4.1.-" evidence="8"/>
<keyword evidence="4" id="KW-0934">Plastid</keyword>
<evidence type="ECO:0000313" key="11">
    <source>
        <dbReference type="EMBL" id="GFH16119.1"/>
    </source>
</evidence>
<comment type="caution">
    <text evidence="11">The sequence shown here is derived from an EMBL/GenBank/DDBJ whole genome shotgun (WGS) entry which is preliminary data.</text>
</comment>
<evidence type="ECO:0000256" key="1">
    <source>
        <dbReference type="ARBA" id="ARBA00004727"/>
    </source>
</evidence>
<dbReference type="GO" id="GO:0009501">
    <property type="term" value="C:amyloplast"/>
    <property type="evidence" value="ECO:0007669"/>
    <property type="project" value="UniProtKB-SubCell"/>
</dbReference>
<dbReference type="InterPro" id="IPR011835">
    <property type="entry name" value="GS/SS"/>
</dbReference>
<sequence>MYMPSCDCCRYDQYEDAWDTSVVIKVDGQDVRFFHSIKKGVHRVFVWGKTGAKLYGPASGADYVDNHKRFALFCKAAIESMKALPFGTGDDAIFVANDWHSALVPVLLKDVYQPRGQFTKAKSALCIHNIAFQGRMWADTFDDLGLPAASRAKLDFQVRSSPGGVFKKVNWLKGGILSADKVLTVSPNYAREISQDPSGGVELDAFLRQKGVEGIVNGMDVEEWDPRVDKYLTMMYDKNTAEAGLPVDASAPLFSFIGRLEEQKGVDILMAAVPKILAKAPNAQILILGTGKAKFEKQVAAMTAAFPSKAKGVVKFSAPLAHLITAGADFILVPSRFEPCGLIQLHAMQYGTVPIVASTGGLVDTVKEGVTGFHMGALDKDVLDPADVDALASTCARAAQAFSTPLYRQMVYNCISQDLSWAKAAVKWEGILETLYLGLASGKAKSDSVAIPVMERIPYP</sequence>
<dbReference type="GO" id="GO:0009507">
    <property type="term" value="C:chloroplast"/>
    <property type="evidence" value="ECO:0007669"/>
    <property type="project" value="UniProtKB-SubCell"/>
</dbReference>
<feature type="domain" description="Starch synthase catalytic" evidence="10">
    <location>
        <begin position="4"/>
        <end position="209"/>
    </location>
</feature>
<dbReference type="InterPro" id="IPR001296">
    <property type="entry name" value="Glyco_trans_1"/>
</dbReference>